<evidence type="ECO:0000259" key="8">
    <source>
        <dbReference type="PROSITE" id="PS50110"/>
    </source>
</evidence>
<evidence type="ECO:0000256" key="2">
    <source>
        <dbReference type="ARBA" id="ARBA00023015"/>
    </source>
</evidence>
<dbReference type="GO" id="GO:0000160">
    <property type="term" value="P:phosphorelay signal transduction system"/>
    <property type="evidence" value="ECO:0007669"/>
    <property type="project" value="InterPro"/>
</dbReference>
<evidence type="ECO:0000256" key="1">
    <source>
        <dbReference type="ARBA" id="ARBA00018672"/>
    </source>
</evidence>
<dbReference type="AlphaFoldDB" id="A0A9D1F2M7"/>
<dbReference type="GO" id="GO:0043565">
    <property type="term" value="F:sequence-specific DNA binding"/>
    <property type="evidence" value="ECO:0007669"/>
    <property type="project" value="InterPro"/>
</dbReference>
<dbReference type="SUPFAM" id="SSF52172">
    <property type="entry name" value="CheY-like"/>
    <property type="match status" value="1"/>
</dbReference>
<keyword evidence="2" id="KW-0805">Transcription regulation</keyword>
<dbReference type="Gene3D" id="3.40.50.2300">
    <property type="match status" value="1"/>
</dbReference>
<organism evidence="9 10">
    <name type="scientific">Candidatus Scybalocola faecigallinarum</name>
    <dbReference type="NCBI Taxonomy" id="2840941"/>
    <lineage>
        <taxon>Bacteria</taxon>
        <taxon>Bacillati</taxon>
        <taxon>Bacillota</taxon>
        <taxon>Clostridia</taxon>
        <taxon>Lachnospirales</taxon>
        <taxon>Lachnospiraceae</taxon>
        <taxon>Lachnospiraceae incertae sedis</taxon>
        <taxon>Candidatus Scybalocola (ex Gilroy et al. 2021)</taxon>
    </lineage>
</organism>
<accession>A0A9D1F2M7</accession>
<evidence type="ECO:0000313" key="9">
    <source>
        <dbReference type="EMBL" id="HIS46368.1"/>
    </source>
</evidence>
<protein>
    <recommendedName>
        <fullName evidence="1">Stage 0 sporulation protein A homolog</fullName>
    </recommendedName>
</protein>
<dbReference type="PANTHER" id="PTHR43280:SF2">
    <property type="entry name" value="HTH-TYPE TRANSCRIPTIONAL REGULATOR EXSA"/>
    <property type="match status" value="1"/>
</dbReference>
<comment type="function">
    <text evidence="5">May play the central regulatory role in sporulation. It may be an element of the effector pathway responsible for the activation of sporulation genes in response to nutritional stress. Spo0A may act in concert with spo0H (a sigma factor) to control the expression of some genes that are critical to the sporulation process.</text>
</comment>
<dbReference type="InterPro" id="IPR018062">
    <property type="entry name" value="HTH_AraC-typ_CS"/>
</dbReference>
<sequence>MNLLIVNDERLTTKLIKEKTDWTSLGIQNVLCAYSAQEAQEIFESEPVDILLCDIEMPGEDGIQLIRWVKEQNLDCECIFLTCHADFKYAHEAIKLGITDYVLLPARNEEIRKSVERAIQQRLQRHSHEEIYEYGQKWLDAQTEELNKKTGVRRTQEEIVQECINHIQAHLADPELSVNHLASELYMNRVYLNRIFKNLQKVSISQYIINERMKLAAQLLKKPSLTLNAVSEGVGYNSYSYFVAAFKKYYGCTPSQYRKENI</sequence>
<reference evidence="9" key="1">
    <citation type="submission" date="2020-10" db="EMBL/GenBank/DDBJ databases">
        <authorList>
            <person name="Gilroy R."/>
        </authorList>
    </citation>
    <scope>NUCLEOTIDE SEQUENCE</scope>
    <source>
        <strain evidence="9">CHK178-757</strain>
    </source>
</reference>
<keyword evidence="6" id="KW-0597">Phosphoprotein</keyword>
<dbReference type="InterPro" id="IPR018060">
    <property type="entry name" value="HTH_AraC"/>
</dbReference>
<dbReference type="PANTHER" id="PTHR43280">
    <property type="entry name" value="ARAC-FAMILY TRANSCRIPTIONAL REGULATOR"/>
    <property type="match status" value="1"/>
</dbReference>
<proteinExistence type="predicted"/>
<dbReference type="SMART" id="SM00448">
    <property type="entry name" value="REC"/>
    <property type="match status" value="1"/>
</dbReference>
<dbReference type="PRINTS" id="PR00032">
    <property type="entry name" value="HTHARAC"/>
</dbReference>
<evidence type="ECO:0000259" key="7">
    <source>
        <dbReference type="PROSITE" id="PS01124"/>
    </source>
</evidence>
<feature type="modified residue" description="4-aspartylphosphate" evidence="6">
    <location>
        <position position="54"/>
    </location>
</feature>
<dbReference type="EMBL" id="DVIT01000011">
    <property type="protein sequence ID" value="HIS46368.1"/>
    <property type="molecule type" value="Genomic_DNA"/>
</dbReference>
<keyword evidence="3" id="KW-0238">DNA-binding</keyword>
<dbReference type="CDD" id="cd17536">
    <property type="entry name" value="REC_YesN-like"/>
    <property type="match status" value="1"/>
</dbReference>
<dbReference type="InterPro" id="IPR001789">
    <property type="entry name" value="Sig_transdc_resp-reg_receiver"/>
</dbReference>
<comment type="caution">
    <text evidence="9">The sequence shown here is derived from an EMBL/GenBank/DDBJ whole genome shotgun (WGS) entry which is preliminary data.</text>
</comment>
<dbReference type="InterPro" id="IPR011006">
    <property type="entry name" value="CheY-like_superfamily"/>
</dbReference>
<dbReference type="SMART" id="SM00342">
    <property type="entry name" value="HTH_ARAC"/>
    <property type="match status" value="1"/>
</dbReference>
<dbReference type="Proteomes" id="UP000823927">
    <property type="component" value="Unassembled WGS sequence"/>
</dbReference>
<evidence type="ECO:0000256" key="5">
    <source>
        <dbReference type="ARBA" id="ARBA00024867"/>
    </source>
</evidence>
<reference evidence="9" key="2">
    <citation type="journal article" date="2021" name="PeerJ">
        <title>Extensive microbial diversity within the chicken gut microbiome revealed by metagenomics and culture.</title>
        <authorList>
            <person name="Gilroy R."/>
            <person name="Ravi A."/>
            <person name="Getino M."/>
            <person name="Pursley I."/>
            <person name="Horton D.L."/>
            <person name="Alikhan N.F."/>
            <person name="Baker D."/>
            <person name="Gharbi K."/>
            <person name="Hall N."/>
            <person name="Watson M."/>
            <person name="Adriaenssens E.M."/>
            <person name="Foster-Nyarko E."/>
            <person name="Jarju S."/>
            <person name="Secka A."/>
            <person name="Antonio M."/>
            <person name="Oren A."/>
            <person name="Chaudhuri R.R."/>
            <person name="La Ragione R."/>
            <person name="Hildebrand F."/>
            <person name="Pallen M.J."/>
        </authorList>
    </citation>
    <scope>NUCLEOTIDE SEQUENCE</scope>
    <source>
        <strain evidence="9">CHK178-757</strain>
    </source>
</reference>
<dbReference type="InterPro" id="IPR009057">
    <property type="entry name" value="Homeodomain-like_sf"/>
</dbReference>
<keyword evidence="4" id="KW-0804">Transcription</keyword>
<name>A0A9D1F2M7_9FIRM</name>
<dbReference type="Pfam" id="PF00072">
    <property type="entry name" value="Response_reg"/>
    <property type="match status" value="1"/>
</dbReference>
<dbReference type="PROSITE" id="PS00041">
    <property type="entry name" value="HTH_ARAC_FAMILY_1"/>
    <property type="match status" value="1"/>
</dbReference>
<dbReference type="Pfam" id="PF12833">
    <property type="entry name" value="HTH_18"/>
    <property type="match status" value="1"/>
</dbReference>
<dbReference type="InterPro" id="IPR020449">
    <property type="entry name" value="Tscrpt_reg_AraC-type_HTH"/>
</dbReference>
<dbReference type="Gene3D" id="1.10.10.60">
    <property type="entry name" value="Homeodomain-like"/>
    <property type="match status" value="2"/>
</dbReference>
<dbReference type="SUPFAM" id="SSF46689">
    <property type="entry name" value="Homeodomain-like"/>
    <property type="match status" value="1"/>
</dbReference>
<evidence type="ECO:0000313" key="10">
    <source>
        <dbReference type="Proteomes" id="UP000823927"/>
    </source>
</evidence>
<feature type="domain" description="Response regulatory" evidence="8">
    <location>
        <begin position="2"/>
        <end position="119"/>
    </location>
</feature>
<evidence type="ECO:0000256" key="3">
    <source>
        <dbReference type="ARBA" id="ARBA00023125"/>
    </source>
</evidence>
<dbReference type="PROSITE" id="PS50110">
    <property type="entry name" value="RESPONSE_REGULATORY"/>
    <property type="match status" value="1"/>
</dbReference>
<dbReference type="PROSITE" id="PS01124">
    <property type="entry name" value="HTH_ARAC_FAMILY_2"/>
    <property type="match status" value="1"/>
</dbReference>
<gene>
    <name evidence="9" type="ORF">IAB46_02225</name>
</gene>
<feature type="domain" description="HTH araC/xylS-type" evidence="7">
    <location>
        <begin position="161"/>
        <end position="260"/>
    </location>
</feature>
<dbReference type="GO" id="GO:0003700">
    <property type="term" value="F:DNA-binding transcription factor activity"/>
    <property type="evidence" value="ECO:0007669"/>
    <property type="project" value="InterPro"/>
</dbReference>
<evidence type="ECO:0000256" key="4">
    <source>
        <dbReference type="ARBA" id="ARBA00023163"/>
    </source>
</evidence>
<evidence type="ECO:0000256" key="6">
    <source>
        <dbReference type="PROSITE-ProRule" id="PRU00169"/>
    </source>
</evidence>